<keyword evidence="3" id="KW-0732">Signal</keyword>
<evidence type="ECO:0000256" key="2">
    <source>
        <dbReference type="RuleBase" id="RU003690"/>
    </source>
</evidence>
<dbReference type="SUPFAM" id="SSF51445">
    <property type="entry name" value="(Trans)glycosidases"/>
    <property type="match status" value="1"/>
</dbReference>
<organism evidence="4 5">
    <name type="scientific">Lupinus luteus</name>
    <name type="common">European yellow lupine</name>
    <dbReference type="NCBI Taxonomy" id="3873"/>
    <lineage>
        <taxon>Eukaryota</taxon>
        <taxon>Viridiplantae</taxon>
        <taxon>Streptophyta</taxon>
        <taxon>Embryophyta</taxon>
        <taxon>Tracheophyta</taxon>
        <taxon>Spermatophyta</taxon>
        <taxon>Magnoliopsida</taxon>
        <taxon>eudicotyledons</taxon>
        <taxon>Gunneridae</taxon>
        <taxon>Pentapetalae</taxon>
        <taxon>rosids</taxon>
        <taxon>fabids</taxon>
        <taxon>Fabales</taxon>
        <taxon>Fabaceae</taxon>
        <taxon>Papilionoideae</taxon>
        <taxon>50 kb inversion clade</taxon>
        <taxon>genistoids sensu lato</taxon>
        <taxon>core genistoids</taxon>
        <taxon>Genisteae</taxon>
        <taxon>Lupinus</taxon>
    </lineage>
</organism>
<reference evidence="4 5" key="1">
    <citation type="submission" date="2024-03" db="EMBL/GenBank/DDBJ databases">
        <authorList>
            <person name="Martinez-Hernandez J."/>
        </authorList>
    </citation>
    <scope>NUCLEOTIDE SEQUENCE [LARGE SCALE GENOMIC DNA]</scope>
</reference>
<dbReference type="Gene3D" id="3.20.20.80">
    <property type="entry name" value="Glycosidases"/>
    <property type="match status" value="2"/>
</dbReference>
<proteinExistence type="inferred from homology"/>
<evidence type="ECO:0000313" key="5">
    <source>
        <dbReference type="Proteomes" id="UP001497480"/>
    </source>
</evidence>
<dbReference type="EMBL" id="CAXHTB010000023">
    <property type="protein sequence ID" value="CAL0331268.1"/>
    <property type="molecule type" value="Genomic_DNA"/>
</dbReference>
<dbReference type="Pfam" id="PF00232">
    <property type="entry name" value="Glyco_hydro_1"/>
    <property type="match status" value="3"/>
</dbReference>
<feature type="chain" id="PRO_5043449544" description="Beta-glucosidase" evidence="3">
    <location>
        <begin position="25"/>
        <end position="414"/>
    </location>
</feature>
<dbReference type="GO" id="GO:0005975">
    <property type="term" value="P:carbohydrate metabolic process"/>
    <property type="evidence" value="ECO:0007669"/>
    <property type="project" value="InterPro"/>
</dbReference>
<gene>
    <name evidence="4" type="ORF">LLUT_LOCUS32328</name>
</gene>
<dbReference type="PANTHER" id="PTHR10353">
    <property type="entry name" value="GLYCOSYL HYDROLASE"/>
    <property type="match status" value="1"/>
</dbReference>
<evidence type="ECO:0008006" key="6">
    <source>
        <dbReference type="Google" id="ProtNLM"/>
    </source>
</evidence>
<dbReference type="InterPro" id="IPR017853">
    <property type="entry name" value="GH"/>
</dbReference>
<dbReference type="AlphaFoldDB" id="A0AAV1YBF7"/>
<sequence length="414" mass="46674">MALKNDIILILSVVVLFETQLCTSEINRSDFPNDFYFGTGSSATQCEGAAKEDGKGPSVWDTFSHIPGRVTDLSTSDIGVDQYHRYQEDIQLMKDLGTNSYRKDYANFAETCFQKFGDRVKFWITMNEPYTVAVQGYDFGRHAPGHCSLLPSPLFCKIGNSAIEPYIVAHNFIRSHAAAADIYRKKYKGIQGGSIGTILNALWLVPATNTERDIVATQRARDFMIGWFLDPFVFGDYPSSMKSRVGIRLPKFSEAESALVKGSLDFVGINHFTTYYVKDDSLNISKRILKDALADNGAVVLTFNGTHFIGEMTNSLWVFIAPEGIRSLMNYIKLKYGNLPIFITESGNLQSLAFCAIDGCNVKGYFVWALLDNWEWDNGYSARTGLYYVDYTDNLKRYPKKSAVWYKNFLKPTN</sequence>
<dbReference type="InterPro" id="IPR001360">
    <property type="entry name" value="Glyco_hydro_1"/>
</dbReference>
<keyword evidence="5" id="KW-1185">Reference proteome</keyword>
<dbReference type="Proteomes" id="UP001497480">
    <property type="component" value="Unassembled WGS sequence"/>
</dbReference>
<accession>A0AAV1YBF7</accession>
<name>A0AAV1YBF7_LUPLU</name>
<evidence type="ECO:0000313" key="4">
    <source>
        <dbReference type="EMBL" id="CAL0331268.1"/>
    </source>
</evidence>
<evidence type="ECO:0000256" key="3">
    <source>
        <dbReference type="SAM" id="SignalP"/>
    </source>
</evidence>
<comment type="caution">
    <text evidence="4">The sequence shown here is derived from an EMBL/GenBank/DDBJ whole genome shotgun (WGS) entry which is preliminary data.</text>
</comment>
<dbReference type="PANTHER" id="PTHR10353:SF302">
    <property type="entry name" value="BETA-GLUCOSIDASE 40"/>
    <property type="match status" value="1"/>
</dbReference>
<dbReference type="GO" id="GO:0008422">
    <property type="term" value="F:beta-glucosidase activity"/>
    <property type="evidence" value="ECO:0007669"/>
    <property type="project" value="TreeGrafter"/>
</dbReference>
<protein>
    <recommendedName>
        <fullName evidence="6">Beta-glucosidase</fullName>
    </recommendedName>
</protein>
<dbReference type="PRINTS" id="PR00131">
    <property type="entry name" value="GLHYDRLASE1"/>
</dbReference>
<evidence type="ECO:0000256" key="1">
    <source>
        <dbReference type="ARBA" id="ARBA00010838"/>
    </source>
</evidence>
<feature type="signal peptide" evidence="3">
    <location>
        <begin position="1"/>
        <end position="24"/>
    </location>
</feature>
<comment type="similarity">
    <text evidence="1 2">Belongs to the glycosyl hydrolase 1 family.</text>
</comment>